<organism evidence="5 6">
    <name type="scientific">Mycobacterium liflandii (strain 128FXT)</name>
    <dbReference type="NCBI Taxonomy" id="459424"/>
    <lineage>
        <taxon>Bacteria</taxon>
        <taxon>Bacillati</taxon>
        <taxon>Actinomycetota</taxon>
        <taxon>Actinomycetes</taxon>
        <taxon>Mycobacteriales</taxon>
        <taxon>Mycobacteriaceae</taxon>
        <taxon>Mycobacterium</taxon>
        <taxon>Mycobacterium ulcerans group</taxon>
    </lineage>
</organism>
<name>L7VCT4_MYCL1</name>
<sequence>MAASVWMASPPEVHSALLSAGPGPGPLYEAATAWTALSAEHASVAEELTTLLGGAAAAWEGTSAQSYVDAHAPYLAWLTTTSADYAATAAEHEVAAGAYTSALAAMPTLAELAINHTTHTALLATNFFGLNTIPIAVNEADYVRMWIRRLGHDTGLDAPHHTSPAHTQSPDRHNQRSGGDRPTRHTLAFWDGILLLLQVPGELLALLLAGQFLPALVLALLAVGAIFLLPVALVLDILTAFPILVQILAWLIALSVALAVLLSPLIAVLAALSAVLAPPVSAVLLASGIATAVALTGTERGLSAAFDIDIARNLPLLPSLYAQPATLPTGPANAGLATASAAPVAAHTATASSANQPFCNGTDGQSTVGHHAGNPADIGASCRIAKPGSCGDVR</sequence>
<proteinExistence type="inferred from homology"/>
<feature type="domain" description="PPE" evidence="4">
    <location>
        <begin position="6"/>
        <end position="149"/>
    </location>
</feature>
<gene>
    <name evidence="5" type="ordered locus">MULP_04445</name>
</gene>
<evidence type="ECO:0000256" key="2">
    <source>
        <dbReference type="SAM" id="MobiDB-lite"/>
    </source>
</evidence>
<keyword evidence="3" id="KW-0472">Membrane</keyword>
<feature type="transmembrane region" description="Helical" evidence="3">
    <location>
        <begin position="215"/>
        <end position="235"/>
    </location>
</feature>
<evidence type="ECO:0000313" key="5">
    <source>
        <dbReference type="EMBL" id="AGC64007.1"/>
    </source>
</evidence>
<dbReference type="Pfam" id="PF00823">
    <property type="entry name" value="PPE"/>
    <property type="match status" value="1"/>
</dbReference>
<evidence type="ECO:0000256" key="3">
    <source>
        <dbReference type="SAM" id="Phobius"/>
    </source>
</evidence>
<keyword evidence="3" id="KW-0812">Transmembrane</keyword>
<dbReference type="SUPFAM" id="SSF140459">
    <property type="entry name" value="PE/PPE dimer-like"/>
    <property type="match status" value="1"/>
</dbReference>
<protein>
    <submittedName>
        <fullName evidence="5">PPE family protein</fullName>
    </submittedName>
</protein>
<evidence type="ECO:0000259" key="4">
    <source>
        <dbReference type="Pfam" id="PF00823"/>
    </source>
</evidence>
<dbReference type="Gene3D" id="1.20.1260.20">
    <property type="entry name" value="PPE superfamily"/>
    <property type="match status" value="1"/>
</dbReference>
<evidence type="ECO:0000313" key="6">
    <source>
        <dbReference type="Proteomes" id="UP000011157"/>
    </source>
</evidence>
<dbReference type="PANTHER" id="PTHR46766">
    <property type="entry name" value="GLUTAMINE-RICH PROTEIN 2"/>
    <property type="match status" value="1"/>
</dbReference>
<dbReference type="PANTHER" id="PTHR46766:SF1">
    <property type="entry name" value="GLUTAMINE-RICH PROTEIN 2"/>
    <property type="match status" value="1"/>
</dbReference>
<feature type="transmembrane region" description="Helical" evidence="3">
    <location>
        <begin position="247"/>
        <end position="270"/>
    </location>
</feature>
<dbReference type="EMBL" id="CP003899">
    <property type="protein sequence ID" value="AGC64007.1"/>
    <property type="molecule type" value="Genomic_DNA"/>
</dbReference>
<keyword evidence="3" id="KW-1133">Transmembrane helix</keyword>
<dbReference type="InterPro" id="IPR000030">
    <property type="entry name" value="PPE_dom"/>
</dbReference>
<dbReference type="AlphaFoldDB" id="L7VCT4"/>
<feature type="region of interest" description="Disordered" evidence="2">
    <location>
        <begin position="157"/>
        <end position="181"/>
    </location>
</feature>
<feature type="compositionally biased region" description="Basic and acidic residues" evidence="2">
    <location>
        <begin position="169"/>
        <end position="181"/>
    </location>
</feature>
<dbReference type="GO" id="GO:0052572">
    <property type="term" value="P:response to host immune response"/>
    <property type="evidence" value="ECO:0007669"/>
    <property type="project" value="TreeGrafter"/>
</dbReference>
<dbReference type="InterPro" id="IPR038332">
    <property type="entry name" value="PPE_sf"/>
</dbReference>
<dbReference type="KEGG" id="mli:MULP_04445"/>
<accession>L7VCT4</accession>
<dbReference type="PATRIC" id="fig|459424.11.peg.4580"/>
<dbReference type="HOGENOM" id="CLU_000243_5_3_11"/>
<evidence type="ECO:0000256" key="1">
    <source>
        <dbReference type="ARBA" id="ARBA00010652"/>
    </source>
</evidence>
<dbReference type="Proteomes" id="UP000011157">
    <property type="component" value="Chromosome"/>
</dbReference>
<feature type="transmembrane region" description="Helical" evidence="3">
    <location>
        <begin position="276"/>
        <end position="295"/>
    </location>
</feature>
<reference evidence="5 6" key="1">
    <citation type="journal article" date="2013" name="J. Bacteriol.">
        <title>Complete Genome Sequence of the Frog Pathogen Mycobacterium ulcerans Ecovar Liflandii.</title>
        <authorList>
            <person name="Tobias N.J."/>
            <person name="Doig K.D."/>
            <person name="Medema M.H."/>
            <person name="Chen H."/>
            <person name="Haring V."/>
            <person name="Moore R."/>
            <person name="Seemann T."/>
            <person name="Stinear T.P."/>
        </authorList>
    </citation>
    <scope>NUCLEOTIDE SEQUENCE [LARGE SCALE GENOMIC DNA]</scope>
    <source>
        <strain evidence="5 6">128FXT</strain>
    </source>
</reference>
<comment type="similarity">
    <text evidence="1">Belongs to the mycobacterial PPE family.</text>
</comment>
<keyword evidence="6" id="KW-1185">Reference proteome</keyword>